<gene>
    <name evidence="4" type="ORF">LZ496_05225</name>
</gene>
<evidence type="ECO:0000256" key="1">
    <source>
        <dbReference type="ARBA" id="ARBA00017922"/>
    </source>
</evidence>
<dbReference type="PROSITE" id="PS51257">
    <property type="entry name" value="PROKAR_LIPOPROTEIN"/>
    <property type="match status" value="1"/>
</dbReference>
<dbReference type="Proteomes" id="UP001203410">
    <property type="component" value="Unassembled WGS sequence"/>
</dbReference>
<evidence type="ECO:0000256" key="3">
    <source>
        <dbReference type="SAM" id="MobiDB-lite"/>
    </source>
</evidence>
<feature type="compositionally biased region" description="Basic and acidic residues" evidence="3">
    <location>
        <begin position="49"/>
        <end position="58"/>
    </location>
</feature>
<dbReference type="InterPro" id="IPR012640">
    <property type="entry name" value="Membr_lipoprot_lipid_attach_CS"/>
</dbReference>
<evidence type="ECO:0000313" key="5">
    <source>
        <dbReference type="Proteomes" id="UP001203410"/>
    </source>
</evidence>
<organism evidence="4 5">
    <name type="scientific">Sphingomonas caseinilyticus</name>
    <dbReference type="NCBI Taxonomy" id="2908205"/>
    <lineage>
        <taxon>Bacteria</taxon>
        <taxon>Pseudomonadati</taxon>
        <taxon>Pseudomonadota</taxon>
        <taxon>Alphaproteobacteria</taxon>
        <taxon>Sphingomonadales</taxon>
        <taxon>Sphingomonadaceae</taxon>
        <taxon>Sphingomonas</taxon>
    </lineage>
</organism>
<feature type="region of interest" description="Disordered" evidence="3">
    <location>
        <begin position="26"/>
        <end position="70"/>
    </location>
</feature>
<sequence length="167" mass="18092">MKRTTTAIVLALALAACQQNDPNNIAIDEGNNATGDVETLPPDEGNEETAARNDKGLNEADDAGSEDPNQAFIPAQYRGRWGMVPNDCQPGRSDAKGLITIGDTTVKFYEAVATLKEQRPAIATSFAGQFDFTGEGQNWKKVMTLTRTGDTLKRAEEEGTFTYKRCA</sequence>
<dbReference type="EMBL" id="JAMGBA010000001">
    <property type="protein sequence ID" value="MCL6698182.1"/>
    <property type="molecule type" value="Genomic_DNA"/>
</dbReference>
<keyword evidence="2" id="KW-0732">Signal</keyword>
<keyword evidence="4" id="KW-0449">Lipoprotein</keyword>
<keyword evidence="5" id="KW-1185">Reference proteome</keyword>
<protein>
    <recommendedName>
        <fullName evidence="1">Type IV secretion system putative lipoprotein virB7</fullName>
    </recommendedName>
</protein>
<evidence type="ECO:0000313" key="4">
    <source>
        <dbReference type="EMBL" id="MCL6698182.1"/>
    </source>
</evidence>
<name>A0ABT0RT56_9SPHN</name>
<comment type="caution">
    <text evidence="4">The sequence shown here is derived from an EMBL/GenBank/DDBJ whole genome shotgun (WGS) entry which is preliminary data.</text>
</comment>
<proteinExistence type="predicted"/>
<dbReference type="RefSeq" id="WP_249903521.1">
    <property type="nucleotide sequence ID" value="NZ_JAMGBA010000001.1"/>
</dbReference>
<evidence type="ECO:0000256" key="2">
    <source>
        <dbReference type="ARBA" id="ARBA00022729"/>
    </source>
</evidence>
<reference evidence="4 5" key="1">
    <citation type="submission" date="2022-05" db="EMBL/GenBank/DDBJ databases">
        <authorList>
            <person name="Jo J.-H."/>
            <person name="Im W.-T."/>
        </authorList>
    </citation>
    <scope>NUCLEOTIDE SEQUENCE [LARGE SCALE GENOMIC DNA]</scope>
    <source>
        <strain evidence="4 5">NSE70-1</strain>
    </source>
</reference>
<dbReference type="Pfam" id="PF08139">
    <property type="entry name" value="LPAM_1"/>
    <property type="match status" value="1"/>
</dbReference>
<accession>A0ABT0RT56</accession>